<proteinExistence type="predicted"/>
<sequence length="255" mass="29432">MKTLLTALLLVATSLLPSWAQRTVAAKEILDKINRRETVSYENTIITGDLDLTELANKKRVSNNRWAETEAYESTVETPVTFRNCTFKGAFLAYKNPEPIRLKGNGILYATHFNEAVTFENCTFERESEFKYSDFKQRAVYTGSSFRKEANFKYAKFRAAVDFSDVRFGALANFKYTAFKEDIAFRKARFEEYADFKYTKFNEGASFQNSRFNGMADFKYTHLPRTSSFEDTVFSGPSDFKYATLEGRKFSPARR</sequence>
<dbReference type="InterPro" id="IPR001646">
    <property type="entry name" value="5peptide_repeat"/>
</dbReference>
<dbReference type="OrthoDB" id="1123130at2"/>
<dbReference type="Proteomes" id="UP000248790">
    <property type="component" value="Unassembled WGS sequence"/>
</dbReference>
<evidence type="ECO:0000313" key="3">
    <source>
        <dbReference type="Proteomes" id="UP000248790"/>
    </source>
</evidence>
<dbReference type="Gene3D" id="2.160.20.80">
    <property type="entry name" value="E3 ubiquitin-protein ligase SopA"/>
    <property type="match status" value="1"/>
</dbReference>
<name>A0A327XA94_LARAB</name>
<keyword evidence="1" id="KW-0732">Signal</keyword>
<dbReference type="EMBL" id="QLMC01000001">
    <property type="protein sequence ID" value="RAK02542.1"/>
    <property type="molecule type" value="Genomic_DNA"/>
</dbReference>
<keyword evidence="3" id="KW-1185">Reference proteome</keyword>
<comment type="caution">
    <text evidence="2">The sequence shown here is derived from an EMBL/GenBank/DDBJ whole genome shotgun (WGS) entry which is preliminary data.</text>
</comment>
<feature type="signal peptide" evidence="1">
    <location>
        <begin position="1"/>
        <end position="20"/>
    </location>
</feature>
<evidence type="ECO:0000256" key="1">
    <source>
        <dbReference type="SAM" id="SignalP"/>
    </source>
</evidence>
<reference evidence="2 3" key="1">
    <citation type="submission" date="2018-06" db="EMBL/GenBank/DDBJ databases">
        <title>Genomic Encyclopedia of Archaeal and Bacterial Type Strains, Phase II (KMG-II): from individual species to whole genera.</title>
        <authorList>
            <person name="Goeker M."/>
        </authorList>
    </citation>
    <scope>NUCLEOTIDE SEQUENCE [LARGE SCALE GENOMIC DNA]</scope>
    <source>
        <strain evidence="2 3">DSM 21851</strain>
    </source>
</reference>
<dbReference type="Pfam" id="PF13576">
    <property type="entry name" value="Pentapeptide_3"/>
    <property type="match status" value="2"/>
</dbReference>
<organism evidence="2 3">
    <name type="scientific">Larkinella arboricola</name>
    <dbReference type="NCBI Taxonomy" id="643671"/>
    <lineage>
        <taxon>Bacteria</taxon>
        <taxon>Pseudomonadati</taxon>
        <taxon>Bacteroidota</taxon>
        <taxon>Cytophagia</taxon>
        <taxon>Cytophagales</taxon>
        <taxon>Spirosomataceae</taxon>
        <taxon>Larkinella</taxon>
    </lineage>
</organism>
<evidence type="ECO:0000313" key="2">
    <source>
        <dbReference type="EMBL" id="RAK02542.1"/>
    </source>
</evidence>
<dbReference type="RefSeq" id="WP_111626733.1">
    <property type="nucleotide sequence ID" value="NZ_QLMC01000001.1"/>
</dbReference>
<dbReference type="AlphaFoldDB" id="A0A327XA94"/>
<feature type="chain" id="PRO_5016360734" evidence="1">
    <location>
        <begin position="21"/>
        <end position="255"/>
    </location>
</feature>
<gene>
    <name evidence="2" type="ORF">LX87_00662</name>
</gene>
<accession>A0A327XA94</accession>
<protein>
    <submittedName>
        <fullName evidence="2">Pentapeptide repeat protein</fullName>
    </submittedName>
</protein>